<dbReference type="GO" id="GO:0005886">
    <property type="term" value="C:plasma membrane"/>
    <property type="evidence" value="ECO:0007669"/>
    <property type="project" value="TreeGrafter"/>
</dbReference>
<dbReference type="PANTHER" id="PTHR34138:SF1">
    <property type="entry name" value="CELL SHAPE-DETERMINING PROTEIN MREC"/>
    <property type="match status" value="1"/>
</dbReference>
<proteinExistence type="inferred from homology"/>
<dbReference type="Gene3D" id="2.40.10.340">
    <property type="entry name" value="Rod shape-determining protein MreC, domain 1"/>
    <property type="match status" value="1"/>
</dbReference>
<dbReference type="InterPro" id="IPR042175">
    <property type="entry name" value="Cell/Rod_MreC_2"/>
</dbReference>
<dbReference type="AlphaFoldDB" id="A0A194AF33"/>
<comment type="caution">
    <text evidence="8">The sequence shown here is derived from an EMBL/GenBank/DDBJ whole genome shotgun (WGS) entry which is preliminary data.</text>
</comment>
<dbReference type="Proteomes" id="UP000095200">
    <property type="component" value="Unassembled WGS sequence"/>
</dbReference>
<sequence length="285" mass="31479">MALACLATYITIYTWNAKTGVLDRFVTSTGLEAVGAVLVPGKSVHREVVRFWERYVYLVGVRQENERLRQEMDDLRMTLHDLREKEFRVDRLENLLGFDPPSGWKRIGARVVGHRIGGNAVLQSLVIDKGKRAGLRFDTPVISPQGVIGRVHRPGLHFSTVLLLVDPNSHIPVMGATSRIPALVEGQGEGQPLLVKYVPLNDVLSEGEILVTSGLGGIFPKGLPVARVSQVTRSSISLFQDILAQPLVRAQRQEEVLLLVPEANATRIDDRIDNMDVSRQQVGGT</sequence>
<evidence type="ECO:0000256" key="3">
    <source>
        <dbReference type="ARBA" id="ARBA00022960"/>
    </source>
</evidence>
<evidence type="ECO:0000256" key="6">
    <source>
        <dbReference type="SAM" id="Coils"/>
    </source>
</evidence>
<keyword evidence="6" id="KW-0175">Coiled coil</keyword>
<dbReference type="Pfam" id="PF04085">
    <property type="entry name" value="MreC"/>
    <property type="match status" value="1"/>
</dbReference>
<feature type="domain" description="Rod shape-determining protein MreC beta-barrel core" evidence="7">
    <location>
        <begin position="120"/>
        <end position="259"/>
    </location>
</feature>
<name>A0A194AF33_9BACT</name>
<dbReference type="EMBL" id="BDFE01000015">
    <property type="protein sequence ID" value="GAU08677.1"/>
    <property type="molecule type" value="Genomic_DNA"/>
</dbReference>
<comment type="similarity">
    <text evidence="1 5">Belongs to the MreC family.</text>
</comment>
<evidence type="ECO:0000256" key="5">
    <source>
        <dbReference type="PIRNR" id="PIRNR038471"/>
    </source>
</evidence>
<dbReference type="PANTHER" id="PTHR34138">
    <property type="entry name" value="CELL SHAPE-DETERMINING PROTEIN MREC"/>
    <property type="match status" value="1"/>
</dbReference>
<evidence type="ECO:0000256" key="1">
    <source>
        <dbReference type="ARBA" id="ARBA00009369"/>
    </source>
</evidence>
<gene>
    <name evidence="8" type="ORF">DPF_1393</name>
</gene>
<evidence type="ECO:0000256" key="4">
    <source>
        <dbReference type="ARBA" id="ARBA00032089"/>
    </source>
</evidence>
<evidence type="ECO:0000313" key="8">
    <source>
        <dbReference type="EMBL" id="GAU08677.1"/>
    </source>
</evidence>
<evidence type="ECO:0000313" key="9">
    <source>
        <dbReference type="Proteomes" id="UP000095200"/>
    </source>
</evidence>
<evidence type="ECO:0000256" key="2">
    <source>
        <dbReference type="ARBA" id="ARBA00013855"/>
    </source>
</evidence>
<feature type="coiled-coil region" evidence="6">
    <location>
        <begin position="58"/>
        <end position="85"/>
    </location>
</feature>
<evidence type="ECO:0000259" key="7">
    <source>
        <dbReference type="Pfam" id="PF04085"/>
    </source>
</evidence>
<dbReference type="Gene3D" id="2.40.10.350">
    <property type="entry name" value="Rod shape-determining protein MreC, domain 2"/>
    <property type="match status" value="1"/>
</dbReference>
<reference evidence="9" key="1">
    <citation type="submission" date="2016-06" db="EMBL/GenBank/DDBJ databases">
        <title>Draft genome sequence of Desulfoplanes formicivorans strain Pf12B.</title>
        <authorList>
            <person name="Watanabe M."/>
            <person name="Kojima H."/>
            <person name="Fukui M."/>
        </authorList>
    </citation>
    <scope>NUCLEOTIDE SEQUENCE [LARGE SCALE GENOMIC DNA]</scope>
    <source>
        <strain evidence="9">Pf12B</strain>
    </source>
</reference>
<dbReference type="GO" id="GO:0008360">
    <property type="term" value="P:regulation of cell shape"/>
    <property type="evidence" value="ECO:0007669"/>
    <property type="project" value="UniProtKB-KW"/>
</dbReference>
<keyword evidence="3 5" id="KW-0133">Cell shape</keyword>
<accession>A0A194AF33</accession>
<keyword evidence="9" id="KW-1185">Reference proteome</keyword>
<comment type="function">
    <text evidence="5">Involved in formation and maintenance of cell shape.</text>
</comment>
<dbReference type="RefSeq" id="WP_069858396.1">
    <property type="nucleotide sequence ID" value="NZ_BDFE01000015.1"/>
</dbReference>
<dbReference type="NCBIfam" id="TIGR00219">
    <property type="entry name" value="mreC"/>
    <property type="match status" value="1"/>
</dbReference>
<dbReference type="OrthoDB" id="9808025at2"/>
<dbReference type="InterPro" id="IPR055342">
    <property type="entry name" value="MreC_beta-barrel_core"/>
</dbReference>
<protein>
    <recommendedName>
        <fullName evidence="2 5">Cell shape-determining protein MreC</fullName>
    </recommendedName>
    <alternativeName>
        <fullName evidence="4 5">Cell shape protein MreC</fullName>
    </alternativeName>
</protein>
<dbReference type="InterPro" id="IPR007221">
    <property type="entry name" value="MreC"/>
</dbReference>
<organism evidence="8 9">
    <name type="scientific">Desulfoplanes formicivorans</name>
    <dbReference type="NCBI Taxonomy" id="1592317"/>
    <lineage>
        <taxon>Bacteria</taxon>
        <taxon>Pseudomonadati</taxon>
        <taxon>Thermodesulfobacteriota</taxon>
        <taxon>Desulfovibrionia</taxon>
        <taxon>Desulfovibrionales</taxon>
        <taxon>Desulfoplanaceae</taxon>
        <taxon>Desulfoplanes</taxon>
    </lineage>
</organism>
<dbReference type="STRING" id="1592317.DPF_1393"/>
<dbReference type="InterPro" id="IPR042177">
    <property type="entry name" value="Cell/Rod_1"/>
</dbReference>
<dbReference type="PIRSF" id="PIRSF038471">
    <property type="entry name" value="MreC"/>
    <property type="match status" value="1"/>
</dbReference>